<feature type="domain" description="Heterokaryon incompatibility" evidence="1">
    <location>
        <begin position="44"/>
        <end position="167"/>
    </location>
</feature>
<dbReference type="PANTHER" id="PTHR24148">
    <property type="entry name" value="ANKYRIN REPEAT DOMAIN-CONTAINING PROTEIN 39 HOMOLOG-RELATED"/>
    <property type="match status" value="1"/>
</dbReference>
<dbReference type="OrthoDB" id="3553147at2759"/>
<feature type="non-terminal residue" evidence="2">
    <location>
        <position position="1"/>
    </location>
</feature>
<evidence type="ECO:0000313" key="2">
    <source>
        <dbReference type="EMBL" id="KAF2821313.1"/>
    </source>
</evidence>
<accession>A0A6A6ZKM4</accession>
<organism evidence="2 3">
    <name type="scientific">Ophiobolus disseminans</name>
    <dbReference type="NCBI Taxonomy" id="1469910"/>
    <lineage>
        <taxon>Eukaryota</taxon>
        <taxon>Fungi</taxon>
        <taxon>Dikarya</taxon>
        <taxon>Ascomycota</taxon>
        <taxon>Pezizomycotina</taxon>
        <taxon>Dothideomycetes</taxon>
        <taxon>Pleosporomycetidae</taxon>
        <taxon>Pleosporales</taxon>
        <taxon>Pleosporineae</taxon>
        <taxon>Phaeosphaeriaceae</taxon>
        <taxon>Ophiobolus</taxon>
    </lineage>
</organism>
<dbReference type="AlphaFoldDB" id="A0A6A6ZKM4"/>
<dbReference type="Pfam" id="PF06985">
    <property type="entry name" value="HET"/>
    <property type="match status" value="1"/>
</dbReference>
<evidence type="ECO:0000259" key="1">
    <source>
        <dbReference type="Pfam" id="PF06985"/>
    </source>
</evidence>
<dbReference type="PANTHER" id="PTHR24148:SF82">
    <property type="entry name" value="HETEROKARYON INCOMPATIBILITY DOMAIN-CONTAINING PROTEIN"/>
    <property type="match status" value="1"/>
</dbReference>
<reference evidence="2" key="1">
    <citation type="journal article" date="2020" name="Stud. Mycol.">
        <title>101 Dothideomycetes genomes: a test case for predicting lifestyles and emergence of pathogens.</title>
        <authorList>
            <person name="Haridas S."/>
            <person name="Albert R."/>
            <person name="Binder M."/>
            <person name="Bloem J."/>
            <person name="Labutti K."/>
            <person name="Salamov A."/>
            <person name="Andreopoulos B."/>
            <person name="Baker S."/>
            <person name="Barry K."/>
            <person name="Bills G."/>
            <person name="Bluhm B."/>
            <person name="Cannon C."/>
            <person name="Castanera R."/>
            <person name="Culley D."/>
            <person name="Daum C."/>
            <person name="Ezra D."/>
            <person name="Gonzalez J."/>
            <person name="Henrissat B."/>
            <person name="Kuo A."/>
            <person name="Liang C."/>
            <person name="Lipzen A."/>
            <person name="Lutzoni F."/>
            <person name="Magnuson J."/>
            <person name="Mondo S."/>
            <person name="Nolan M."/>
            <person name="Ohm R."/>
            <person name="Pangilinan J."/>
            <person name="Park H.-J."/>
            <person name="Ramirez L."/>
            <person name="Alfaro M."/>
            <person name="Sun H."/>
            <person name="Tritt A."/>
            <person name="Yoshinaga Y."/>
            <person name="Zwiers L.-H."/>
            <person name="Turgeon B."/>
            <person name="Goodwin S."/>
            <person name="Spatafora J."/>
            <person name="Crous P."/>
            <person name="Grigoriev I."/>
        </authorList>
    </citation>
    <scope>NUCLEOTIDE SEQUENCE</scope>
    <source>
        <strain evidence="2">CBS 113818</strain>
    </source>
</reference>
<keyword evidence="3" id="KW-1185">Reference proteome</keyword>
<feature type="non-terminal residue" evidence="2">
    <location>
        <position position="267"/>
    </location>
</feature>
<name>A0A6A6ZKM4_9PLEO</name>
<sequence length="267" mass="30394">SPYSHLDTQKGQIRLAVLAPGSYDDVLVIRLQTDNLFEIIAPDYEALSYVWGQDLSTQKALVNDIAVTITANLDCALRHLRYQYKHRTLWIDALCINQADALERNAQVQLMNRIYPSASMVVIWLGPADRDDVEAIEKIKASRPPSSTSLLRICERPWFYRVWVAQELALAHSDPVVYLGLSHLSWTTLHDLITKLCENRTSLLLEDETRRPMKLSHRLKVALWNAKALGEVRQTRSTATLFQNLCNTQRSLATDHRDKVYGVLGLS</sequence>
<dbReference type="InterPro" id="IPR052895">
    <property type="entry name" value="HetReg/Transcr_Mod"/>
</dbReference>
<gene>
    <name evidence="2" type="ORF">CC86DRAFT_255507</name>
</gene>
<dbReference type="EMBL" id="MU006237">
    <property type="protein sequence ID" value="KAF2821313.1"/>
    <property type="molecule type" value="Genomic_DNA"/>
</dbReference>
<protein>
    <submittedName>
        <fullName evidence="2">HET-domain-containing protein</fullName>
    </submittedName>
</protein>
<dbReference type="InterPro" id="IPR010730">
    <property type="entry name" value="HET"/>
</dbReference>
<proteinExistence type="predicted"/>
<evidence type="ECO:0000313" key="3">
    <source>
        <dbReference type="Proteomes" id="UP000799424"/>
    </source>
</evidence>
<dbReference type="Proteomes" id="UP000799424">
    <property type="component" value="Unassembled WGS sequence"/>
</dbReference>